<evidence type="ECO:0000259" key="1">
    <source>
        <dbReference type="Pfam" id="PF06985"/>
    </source>
</evidence>
<dbReference type="RefSeq" id="XP_041684113.1">
    <property type="nucleotide sequence ID" value="XM_041833784.1"/>
</dbReference>
<organism evidence="2 3">
    <name type="scientific">Fusarium mangiferae</name>
    <name type="common">Mango malformation disease fungus</name>
    <dbReference type="NCBI Taxonomy" id="192010"/>
    <lineage>
        <taxon>Eukaryota</taxon>
        <taxon>Fungi</taxon>
        <taxon>Dikarya</taxon>
        <taxon>Ascomycota</taxon>
        <taxon>Pezizomycotina</taxon>
        <taxon>Sordariomycetes</taxon>
        <taxon>Hypocreomycetidae</taxon>
        <taxon>Hypocreales</taxon>
        <taxon>Nectriaceae</taxon>
        <taxon>Fusarium</taxon>
        <taxon>Fusarium fujikuroi species complex</taxon>
    </lineage>
</organism>
<dbReference type="GeneID" id="65090277"/>
<gene>
    <name evidence="2" type="ORF">FMAN_11025</name>
</gene>
<dbReference type="PANTHER" id="PTHR33112">
    <property type="entry name" value="DOMAIN PROTEIN, PUTATIVE-RELATED"/>
    <property type="match status" value="1"/>
</dbReference>
<evidence type="ECO:0000313" key="2">
    <source>
        <dbReference type="EMBL" id="CVK96695.1"/>
    </source>
</evidence>
<dbReference type="Proteomes" id="UP000184255">
    <property type="component" value="Unassembled WGS sequence"/>
</dbReference>
<name>A0A1L7TM12_FUSMA</name>
<feature type="domain" description="Heterokaryon incompatibility" evidence="1">
    <location>
        <begin position="91"/>
        <end position="240"/>
    </location>
</feature>
<reference evidence="3" key="1">
    <citation type="journal article" date="2016" name="Genome Biol. Evol.">
        <title>Comparative 'omics' of the Fusarium fujikuroi species complex highlights differences in genetic potential and metabolite synthesis.</title>
        <authorList>
            <person name="Niehaus E.-M."/>
            <person name="Muensterkoetter M."/>
            <person name="Proctor R.H."/>
            <person name="Brown D.W."/>
            <person name="Sharon A."/>
            <person name="Idan Y."/>
            <person name="Oren-Young L."/>
            <person name="Sieber C.M."/>
            <person name="Novak O."/>
            <person name="Pencik A."/>
            <person name="Tarkowska D."/>
            <person name="Hromadova K."/>
            <person name="Freeman S."/>
            <person name="Maymon M."/>
            <person name="Elazar M."/>
            <person name="Youssef S.A."/>
            <person name="El-Shabrawy E.S.M."/>
            <person name="Shalaby A.B.A."/>
            <person name="Houterman P."/>
            <person name="Brock N.L."/>
            <person name="Burkhardt I."/>
            <person name="Tsavkelova E.A."/>
            <person name="Dickschat J.S."/>
            <person name="Galuszka P."/>
            <person name="Gueldener U."/>
            <person name="Tudzynski B."/>
        </authorList>
    </citation>
    <scope>NUCLEOTIDE SEQUENCE [LARGE SCALE GENOMIC DNA]</scope>
    <source>
        <strain evidence="3">MRC7560</strain>
    </source>
</reference>
<dbReference type="InterPro" id="IPR010730">
    <property type="entry name" value="HET"/>
</dbReference>
<protein>
    <recommendedName>
        <fullName evidence="1">Heterokaryon incompatibility domain-containing protein</fullName>
    </recommendedName>
</protein>
<proteinExistence type="predicted"/>
<dbReference type="VEuPathDB" id="FungiDB:FMAN_11025"/>
<sequence length="533" mass="60748">MLCTYNCFSDLSNLTTGHSLLSYAESCTSSSPTLELAINWVNNCRTYHPECRELQKEEKWWPTRLIDIGDEGDGKWKLVSLLEKPQPPPSYMTLSYRWGSKNNFRLLKNNLYSFQNGLPIAELPRTFQDACSVAWRFSVKFLWIDALCIIQDCNEDWSRESAAMRLVYANAFCNLAAVASTDPHGGLFRSRNTEDLKPSIVRAALDKSTPPKDYYAVDSDYTNRQLLDKELLKRGWVFQERLLSPRVLYFADKQVFWECFTEQRCETFPHGIPPLGRSKSQCLSVITGPGKIALAVDKRPAVEIARKWEELVQDYTDCELTKASDRLHAIEGVADLFRKAFHDTYTFGLWKAELSRQLGFYVKSPRKDLSSHYVAPSWSWASLQSPVEFEPHSCWPDTTVHVSVLDLNRIEGTLTLRGHLFTAKIDKESRYNLVSDYARIHAQIYPDRIGEQVNMPEIITLLPLISHWSLSGPMTGLGCLVLEPILVTVSRYYRRIAYIKFAQGQDLAFFGMTVLADGSAKIGKMAPSIISLM</sequence>
<evidence type="ECO:0000313" key="3">
    <source>
        <dbReference type="Proteomes" id="UP000184255"/>
    </source>
</evidence>
<comment type="caution">
    <text evidence="2">The sequence shown here is derived from an EMBL/GenBank/DDBJ whole genome shotgun (WGS) entry which is preliminary data.</text>
</comment>
<keyword evidence="3" id="KW-1185">Reference proteome</keyword>
<dbReference type="AlphaFoldDB" id="A0A1L7TM12"/>
<dbReference type="Pfam" id="PF06985">
    <property type="entry name" value="HET"/>
    <property type="match status" value="1"/>
</dbReference>
<dbReference type="PANTHER" id="PTHR33112:SF10">
    <property type="entry name" value="TOL"/>
    <property type="match status" value="1"/>
</dbReference>
<accession>A0A1L7TM12</accession>
<dbReference type="EMBL" id="FCQH01000008">
    <property type="protein sequence ID" value="CVK96695.1"/>
    <property type="molecule type" value="Genomic_DNA"/>
</dbReference>